<dbReference type="AlphaFoldDB" id="A0A151MYY2"/>
<dbReference type="EMBL" id="AKHW03004557">
    <property type="protein sequence ID" value="KYO29678.1"/>
    <property type="molecule type" value="Genomic_DNA"/>
</dbReference>
<evidence type="ECO:0000313" key="2">
    <source>
        <dbReference type="EMBL" id="KYO29678.1"/>
    </source>
</evidence>
<protein>
    <submittedName>
        <fullName evidence="2">Uncharacterized protein</fullName>
    </submittedName>
</protein>
<evidence type="ECO:0000256" key="1">
    <source>
        <dbReference type="SAM" id="MobiDB-lite"/>
    </source>
</evidence>
<sequence length="171" mass="19471">MRQSKSQASASFSFSWQRCTVIPNLATEKMQDEEDQEREDQGTPKEATLSVTQRLQDHGKMQRRRNGQRLLQELLTLQAAVQQRGQEAVELQGWKASVPEKIVELMEDVSREEDVANATPDIIAAIWCFSDLEMCLDPFLQLRLLRAAACKTFGGIEHDNIRNLVRAQAAW</sequence>
<feature type="region of interest" description="Disordered" evidence="1">
    <location>
        <begin position="25"/>
        <end position="50"/>
    </location>
</feature>
<gene>
    <name evidence="2" type="ORF">Y1Q_0022553</name>
</gene>
<evidence type="ECO:0000313" key="3">
    <source>
        <dbReference type="Proteomes" id="UP000050525"/>
    </source>
</evidence>
<accession>A0A151MYY2</accession>
<dbReference type="Proteomes" id="UP000050525">
    <property type="component" value="Unassembled WGS sequence"/>
</dbReference>
<keyword evidence="3" id="KW-1185">Reference proteome</keyword>
<name>A0A151MYY2_ALLMI</name>
<organism evidence="2 3">
    <name type="scientific">Alligator mississippiensis</name>
    <name type="common">American alligator</name>
    <dbReference type="NCBI Taxonomy" id="8496"/>
    <lineage>
        <taxon>Eukaryota</taxon>
        <taxon>Metazoa</taxon>
        <taxon>Chordata</taxon>
        <taxon>Craniata</taxon>
        <taxon>Vertebrata</taxon>
        <taxon>Euteleostomi</taxon>
        <taxon>Archelosauria</taxon>
        <taxon>Archosauria</taxon>
        <taxon>Crocodylia</taxon>
        <taxon>Alligatoridae</taxon>
        <taxon>Alligatorinae</taxon>
        <taxon>Alligator</taxon>
    </lineage>
</organism>
<proteinExistence type="predicted"/>
<reference evidence="2 3" key="1">
    <citation type="journal article" date="2012" name="Genome Biol.">
        <title>Sequencing three crocodilian genomes to illuminate the evolution of archosaurs and amniotes.</title>
        <authorList>
            <person name="St John J.A."/>
            <person name="Braun E.L."/>
            <person name="Isberg S.R."/>
            <person name="Miles L.G."/>
            <person name="Chong A.Y."/>
            <person name="Gongora J."/>
            <person name="Dalzell P."/>
            <person name="Moran C."/>
            <person name="Bed'hom B."/>
            <person name="Abzhanov A."/>
            <person name="Burgess S.C."/>
            <person name="Cooksey A.M."/>
            <person name="Castoe T.A."/>
            <person name="Crawford N.G."/>
            <person name="Densmore L.D."/>
            <person name="Drew J.C."/>
            <person name="Edwards S.V."/>
            <person name="Faircloth B.C."/>
            <person name="Fujita M.K."/>
            <person name="Greenwold M.J."/>
            <person name="Hoffmann F.G."/>
            <person name="Howard J.M."/>
            <person name="Iguchi T."/>
            <person name="Janes D.E."/>
            <person name="Khan S.Y."/>
            <person name="Kohno S."/>
            <person name="de Koning A.J."/>
            <person name="Lance S.L."/>
            <person name="McCarthy F.M."/>
            <person name="McCormack J.E."/>
            <person name="Merchant M.E."/>
            <person name="Peterson D.G."/>
            <person name="Pollock D.D."/>
            <person name="Pourmand N."/>
            <person name="Raney B.J."/>
            <person name="Roessler K.A."/>
            <person name="Sanford J.R."/>
            <person name="Sawyer R.H."/>
            <person name="Schmidt C.J."/>
            <person name="Triplett E.W."/>
            <person name="Tuberville T.D."/>
            <person name="Venegas-Anaya M."/>
            <person name="Howard J.T."/>
            <person name="Jarvis E.D."/>
            <person name="Guillette L.J.Jr."/>
            <person name="Glenn T.C."/>
            <person name="Green R.E."/>
            <person name="Ray D.A."/>
        </authorList>
    </citation>
    <scope>NUCLEOTIDE SEQUENCE [LARGE SCALE GENOMIC DNA]</scope>
    <source>
        <strain evidence="2">KSC_2009_1</strain>
    </source>
</reference>
<comment type="caution">
    <text evidence="2">The sequence shown here is derived from an EMBL/GenBank/DDBJ whole genome shotgun (WGS) entry which is preliminary data.</text>
</comment>